<dbReference type="EMBL" id="BAWO01000016">
    <property type="protein sequence ID" value="GAJ39330.1"/>
    <property type="molecule type" value="Genomic_DNA"/>
</dbReference>
<dbReference type="AlphaFoldDB" id="A0A023DDE5"/>
<reference evidence="1 2" key="1">
    <citation type="submission" date="2014-04" db="EMBL/GenBank/DDBJ databases">
        <title>Whole genome shotgun sequence of Geobacillus caldoxylosilyticus NBRC 107762.</title>
        <authorList>
            <person name="Hosoyama A."/>
            <person name="Hosoyama Y."/>
            <person name="Katano-Makiyama Y."/>
            <person name="Tsuchikane K."/>
            <person name="Ohji S."/>
            <person name="Ichikawa N."/>
            <person name="Yamazoe A."/>
            <person name="Fujita N."/>
        </authorList>
    </citation>
    <scope>NUCLEOTIDE SEQUENCE [LARGE SCALE GENOMIC DNA]</scope>
    <source>
        <strain evidence="1 2">NBRC 107762</strain>
    </source>
</reference>
<sequence length="51" mass="5972">MDKCNKPIRFERVVEALRKHGVHVELVKPRSQLSVYKHMLQNACPREISSI</sequence>
<comment type="caution">
    <text evidence="1">The sequence shown here is derived from an EMBL/GenBank/DDBJ whole genome shotgun (WGS) entry which is preliminary data.</text>
</comment>
<proteinExistence type="predicted"/>
<evidence type="ECO:0000313" key="1">
    <source>
        <dbReference type="EMBL" id="GAJ39330.1"/>
    </source>
</evidence>
<protein>
    <submittedName>
        <fullName evidence="1">Uncharacterized protein</fullName>
    </submittedName>
</protein>
<accession>A0A023DDE5</accession>
<name>A0A023DDE5_9BACL</name>
<evidence type="ECO:0000313" key="2">
    <source>
        <dbReference type="Proteomes" id="UP000023561"/>
    </source>
</evidence>
<organism evidence="1 2">
    <name type="scientific">Parageobacillus caldoxylosilyticus NBRC 107762</name>
    <dbReference type="NCBI Taxonomy" id="1220594"/>
    <lineage>
        <taxon>Bacteria</taxon>
        <taxon>Bacillati</taxon>
        <taxon>Bacillota</taxon>
        <taxon>Bacilli</taxon>
        <taxon>Bacillales</taxon>
        <taxon>Anoxybacillaceae</taxon>
        <taxon>Saccharococcus</taxon>
    </lineage>
</organism>
<gene>
    <name evidence="1" type="ORF">GCA01S_016_00550</name>
</gene>
<dbReference type="Proteomes" id="UP000023561">
    <property type="component" value="Unassembled WGS sequence"/>
</dbReference>
<keyword evidence="2" id="KW-1185">Reference proteome</keyword>